<dbReference type="SUPFAM" id="SSF48452">
    <property type="entry name" value="TPR-like"/>
    <property type="match status" value="1"/>
</dbReference>
<organism evidence="2">
    <name type="scientific">hydrothermal vent metagenome</name>
    <dbReference type="NCBI Taxonomy" id="652676"/>
    <lineage>
        <taxon>unclassified sequences</taxon>
        <taxon>metagenomes</taxon>
        <taxon>ecological metagenomes</taxon>
    </lineage>
</organism>
<evidence type="ECO:0000313" key="2">
    <source>
        <dbReference type="EMBL" id="VAW89897.1"/>
    </source>
</evidence>
<proteinExistence type="predicted"/>
<dbReference type="Gene3D" id="1.25.40.10">
    <property type="entry name" value="Tetratricopeptide repeat domain"/>
    <property type="match status" value="2"/>
</dbReference>
<reference evidence="2" key="1">
    <citation type="submission" date="2018-06" db="EMBL/GenBank/DDBJ databases">
        <authorList>
            <person name="Zhirakovskaya E."/>
        </authorList>
    </citation>
    <scope>NUCLEOTIDE SEQUENCE</scope>
</reference>
<dbReference type="InterPro" id="IPR011990">
    <property type="entry name" value="TPR-like_helical_dom_sf"/>
</dbReference>
<feature type="region of interest" description="Disordered" evidence="1">
    <location>
        <begin position="780"/>
        <end position="815"/>
    </location>
</feature>
<accession>A0A3B0ZRC6</accession>
<feature type="compositionally biased region" description="Basic residues" evidence="1">
    <location>
        <begin position="796"/>
        <end position="805"/>
    </location>
</feature>
<evidence type="ECO:0000256" key="1">
    <source>
        <dbReference type="SAM" id="MobiDB-lite"/>
    </source>
</evidence>
<dbReference type="EMBL" id="UOFQ01000161">
    <property type="protein sequence ID" value="VAW89897.1"/>
    <property type="molecule type" value="Genomic_DNA"/>
</dbReference>
<sequence length="815" mass="91195">MVRKRNKNRKKPTPEKLGASLSIEALTECARHALQKGDFKEAIGHCKALIKNESQPENLALLAEAYYGRACALSAKGMHKEAVLIWRNRTEFCATPLVEPLFFRLLAAAGQVDEALALFNQQHSKLEQAQLGAVRELFASLAIAGFDQVLSELPAADPVVVDYPAAFAALQAYCDSDDETLQQQLKAIPFRSPYRDLRQLLKALVSETPAQLIQRISKTSAFMSLAQAIEASLLADKALLSNLNEQSPQSRSFILALKGWHSQQTFINELTQLGSSPSAEAMIRLTIRHRQSLGDAYVEQLTSRLAIHVPKISALLKCTKSKLNPLMLAVIEARRLELREVHPADIFDAWGHAVDLLKQRLGSEDESATKLTLALLFHHVLALEKKLGAPGYVLQESLQKIIHYDPQDKSAYLQLIPALRSDKKLKEARAMVELALRHFPDDMAILTEAVETALAGNAFKKAAGIASQILAKDPINQRVRQALIDAHLAHARKQTGQKKYALAEKELKAANEWAKDQTDQAKVELVHGVLAFEQQYYEAAAEQFKSATEKLGGPLCGRFFLLLELNKQHCNSAPLLEQCKLDKSIKKIELDDLLALLKQFDGALKNENPERINEAFEQLKISMKQCAKLRYTFDDGLQICENFNRYHCHELRQHFARAALKHWRNASAYVYHELDAAAKLGDELSDKALNRLRRALMQAEHNNDKGLEYKLESLLDNELAFNPFDGFDDDAETPFGDIAMPSTDSLIDLMLENLPPHEVKQLEQEMGKGGLRQHIKELIEAQGMEGTSPDFAPSQKPKKPKKKPPSNHPNQTELF</sequence>
<name>A0A3B0ZRC6_9ZZZZ</name>
<gene>
    <name evidence="2" type="ORF">MNBD_GAMMA17-829</name>
</gene>
<protein>
    <submittedName>
        <fullName evidence="2">Uncharacterized protein</fullName>
    </submittedName>
</protein>
<dbReference type="AlphaFoldDB" id="A0A3B0ZRC6"/>